<evidence type="ECO:0000256" key="4">
    <source>
        <dbReference type="SAM" id="MobiDB-lite"/>
    </source>
</evidence>
<dbReference type="EMBL" id="MSZU01000114">
    <property type="protein sequence ID" value="OMP82643.1"/>
    <property type="molecule type" value="Genomic_DNA"/>
</dbReference>
<dbReference type="InterPro" id="IPR013087">
    <property type="entry name" value="Znf_C2H2_type"/>
</dbReference>
<evidence type="ECO:0000313" key="7">
    <source>
        <dbReference type="Proteomes" id="UP000190776"/>
    </source>
</evidence>
<evidence type="ECO:0000256" key="1">
    <source>
        <dbReference type="ARBA" id="ARBA00006043"/>
    </source>
</evidence>
<feature type="domain" description="C2H2-type" evidence="5">
    <location>
        <begin position="509"/>
        <end position="537"/>
    </location>
</feature>
<keyword evidence="3" id="KW-0479">Metal-binding</keyword>
<dbReference type="Pfam" id="PF03152">
    <property type="entry name" value="UFD1_N1"/>
    <property type="match status" value="1"/>
</dbReference>
<keyword evidence="2" id="KW-0833">Ubl conjugation pathway</keyword>
<name>A0A1S8B5D4_9PEZI</name>
<dbReference type="PANTHER" id="PTHR12555">
    <property type="entry name" value="UBIQUITIN FUSION DEGRADATON PROTEIN 1"/>
    <property type="match status" value="1"/>
</dbReference>
<dbReference type="GO" id="GO:0008270">
    <property type="term" value="F:zinc ion binding"/>
    <property type="evidence" value="ECO:0007669"/>
    <property type="project" value="UniProtKB-KW"/>
</dbReference>
<evidence type="ECO:0000256" key="3">
    <source>
        <dbReference type="PROSITE-ProRule" id="PRU00042"/>
    </source>
</evidence>
<dbReference type="GO" id="GO:0036503">
    <property type="term" value="P:ERAD pathway"/>
    <property type="evidence" value="ECO:0007669"/>
    <property type="project" value="TreeGrafter"/>
</dbReference>
<dbReference type="InterPro" id="IPR055417">
    <property type="entry name" value="UFD1_N1"/>
</dbReference>
<dbReference type="GO" id="GO:0031593">
    <property type="term" value="F:polyubiquitin modification-dependent protein binding"/>
    <property type="evidence" value="ECO:0007669"/>
    <property type="project" value="TreeGrafter"/>
</dbReference>
<sequence>MASEPAEPAPLRWSAQFAVAAPSKSRHLPGDKLLLPASALEQLLAAAPMVSAQSSSNQPHTATFDPFNPHTFAAERQARELQYQDRVQQLPHPLTFRLVNPDNGKAAYAGIREFSAEDGEVVLSKFLRESLGVESDGEGDGWPSSGNTSDEDTTMANEAADISVNGNGRPRITVHAYQLPKGTFVKLRPLEAGYDPADWKSLLEQHMRTNFTTLTNGEILVIPGGRGVGGKREEFRFLIDGFKPEGEGVCVVDTDLEVDIEALNEEQARETLKKIAAKAQKAPGTTEGSSPGGKLGLLKPEPGQVLDGEYVDYEIPSWIRSQGIEIELSEVDEEDELDLYVSPFGPRQRARPRAEEHVFADVSSTYPKRVRLRPTNVELEDADSLWVSVHAYTPENTSTTTSPKTYQIRAVPFDPQEDAIQSSTASDNAPPNPGDVQCKNCHQWVPERSLFLHENFCLRNNIICPKGCDQVFQKRSEAFQNHWHCPHDTFHGNTALGHSKHDAMFHQSYTCDSCDRTFTSLSQLAHHKTTVCPGKHILCQFCHLEVPQEGDPDEPNPEALLSNLTPHELADGGRTTECHLCNKIIRLRDMATHSKHHEFEKLSRPAPRLCRNVNCGRTLDGASKTGDTRIAFKLGKSQGPENDLGLCGVCFGPLYVSMYDPEGKALRRRVERRYLTQLTKGCGKEWCRNEMCQSGRQNQGIKPAALSMKEALPLIKPLLEKLQVKDGETPETLIHFCTDESSQKRKNLAEMLAAEEDVSGKGGYALEWCVAAMEAEGGDLQRGREWLKGWAPQRSEAR</sequence>
<feature type="region of interest" description="Disordered" evidence="4">
    <location>
        <begin position="133"/>
        <end position="152"/>
    </location>
</feature>
<keyword evidence="3" id="KW-0863">Zinc-finger</keyword>
<feature type="region of interest" description="Disordered" evidence="4">
    <location>
        <begin position="278"/>
        <end position="299"/>
    </location>
</feature>
<comment type="caution">
    <text evidence="6">The sequence shown here is derived from an EMBL/GenBank/DDBJ whole genome shotgun (WGS) entry which is preliminary data.</text>
</comment>
<dbReference type="Proteomes" id="UP000190776">
    <property type="component" value="Unassembled WGS sequence"/>
</dbReference>
<dbReference type="PANTHER" id="PTHR12555:SF15">
    <property type="entry name" value="FUSION DEGRADATION PROTEIN (UFD1), PUTATIVE (AFU_ORTHOLOGUE AFUA_4G04640)-RELATED"/>
    <property type="match status" value="1"/>
</dbReference>
<dbReference type="Pfam" id="PF24842">
    <property type="entry name" value="UFD1_N2"/>
    <property type="match status" value="1"/>
</dbReference>
<dbReference type="InterPro" id="IPR042299">
    <property type="entry name" value="Ufd1-like_Nn"/>
</dbReference>
<comment type="similarity">
    <text evidence="1">Belongs to the UFD1 family.</text>
</comment>
<dbReference type="InterPro" id="IPR042556">
    <property type="entry name" value="AZUL_sf"/>
</dbReference>
<dbReference type="PROSITE" id="PS50157">
    <property type="entry name" value="ZINC_FINGER_C2H2_2"/>
    <property type="match status" value="1"/>
</dbReference>
<dbReference type="InterPro" id="IPR032353">
    <property type="entry name" value="AZUL"/>
</dbReference>
<reference evidence="6 7" key="1">
    <citation type="submission" date="2017-01" db="EMBL/GenBank/DDBJ databases">
        <title>Draft genome sequence of Diplodia seriata F98.1, a fungal species involved in grapevine trunk diseases.</title>
        <authorList>
            <person name="Robert-Siegwald G."/>
            <person name="Vallet J."/>
            <person name="Abou-Mansour E."/>
            <person name="Xu J."/>
            <person name="Rey P."/>
            <person name="Bertsch C."/>
            <person name="Rego C."/>
            <person name="Larignon P."/>
            <person name="Fontaine F."/>
            <person name="Lebrun M.-H."/>
        </authorList>
    </citation>
    <scope>NUCLEOTIDE SEQUENCE [LARGE SCALE GENOMIC DNA]</scope>
    <source>
        <strain evidence="6 7">F98.1</strain>
    </source>
</reference>
<dbReference type="Gene3D" id="2.40.40.50">
    <property type="entry name" value="Ubiquitin fusion degradation protein UFD1, N-terminal domain"/>
    <property type="match status" value="1"/>
</dbReference>
<dbReference type="Gene3D" id="6.10.130.10">
    <property type="entry name" value="Ubiquitin-protein ligase E3A, N-terminal zinc-binding domain (AZUL)"/>
    <property type="match status" value="1"/>
</dbReference>
<evidence type="ECO:0000259" key="5">
    <source>
        <dbReference type="PROSITE" id="PS50157"/>
    </source>
</evidence>
<gene>
    <name evidence="6" type="ORF">BK809_0006953</name>
</gene>
<dbReference type="GO" id="GO:0034098">
    <property type="term" value="C:VCP-NPL4-UFD1 AAA ATPase complex"/>
    <property type="evidence" value="ECO:0007669"/>
    <property type="project" value="TreeGrafter"/>
</dbReference>
<evidence type="ECO:0000313" key="6">
    <source>
        <dbReference type="EMBL" id="OMP82643.1"/>
    </source>
</evidence>
<accession>A0A1S8B5D4</accession>
<dbReference type="AlphaFoldDB" id="A0A1S8B5D4"/>
<dbReference type="GO" id="GO:0006511">
    <property type="term" value="P:ubiquitin-dependent protein catabolic process"/>
    <property type="evidence" value="ECO:0007669"/>
    <property type="project" value="InterPro"/>
</dbReference>
<dbReference type="InterPro" id="IPR055418">
    <property type="entry name" value="UFD1_N2"/>
</dbReference>
<organism evidence="6 7">
    <name type="scientific">Diplodia seriata</name>
    <dbReference type="NCBI Taxonomy" id="420778"/>
    <lineage>
        <taxon>Eukaryota</taxon>
        <taxon>Fungi</taxon>
        <taxon>Dikarya</taxon>
        <taxon>Ascomycota</taxon>
        <taxon>Pezizomycotina</taxon>
        <taxon>Dothideomycetes</taxon>
        <taxon>Dothideomycetes incertae sedis</taxon>
        <taxon>Botryosphaeriales</taxon>
        <taxon>Botryosphaeriaceae</taxon>
        <taxon>Diplodia</taxon>
    </lineage>
</organism>
<evidence type="ECO:0000256" key="2">
    <source>
        <dbReference type="ARBA" id="ARBA00022786"/>
    </source>
</evidence>
<dbReference type="InterPro" id="IPR056012">
    <property type="entry name" value="DUF7590"/>
</dbReference>
<proteinExistence type="inferred from homology"/>
<dbReference type="Pfam" id="PF16558">
    <property type="entry name" value="AZUL"/>
    <property type="match status" value="1"/>
</dbReference>
<dbReference type="Gene3D" id="3.10.330.10">
    <property type="match status" value="1"/>
</dbReference>
<keyword evidence="3" id="KW-0862">Zinc</keyword>
<dbReference type="Pfam" id="PF23580">
    <property type="entry name" value="Znf_XAF1_N"/>
    <property type="match status" value="1"/>
</dbReference>
<protein>
    <submittedName>
        <fullName evidence="6">TRAF-type zinc finger domain-containing protein 1</fullName>
    </submittedName>
</protein>
<dbReference type="OrthoDB" id="193703at2759"/>
<dbReference type="InterPro" id="IPR004854">
    <property type="entry name" value="Ufd1-like"/>
</dbReference>
<dbReference type="Pfam" id="PF24503">
    <property type="entry name" value="DUF7590"/>
    <property type="match status" value="1"/>
</dbReference>
<dbReference type="STRING" id="420778.A0A1S8B5D4"/>